<dbReference type="PANTHER" id="PTHR12304">
    <property type="entry name" value="INOSINE-URIDINE PREFERRING NUCLEOSIDE HYDROLASE"/>
    <property type="match status" value="1"/>
</dbReference>
<dbReference type="AlphaFoldDB" id="A0A7W4NTQ4"/>
<dbReference type="GO" id="GO:0008477">
    <property type="term" value="F:purine nucleosidase activity"/>
    <property type="evidence" value="ECO:0007669"/>
    <property type="project" value="TreeGrafter"/>
</dbReference>
<dbReference type="SUPFAM" id="SSF53590">
    <property type="entry name" value="Nucleoside hydrolase"/>
    <property type="match status" value="1"/>
</dbReference>
<name>A0A7W4NTQ4_9PROT</name>
<protein>
    <submittedName>
        <fullName evidence="4">Nucleoside hydrolase</fullName>
    </submittedName>
</protein>
<keyword evidence="8" id="KW-1185">Reference proteome</keyword>
<evidence type="ECO:0000256" key="1">
    <source>
        <dbReference type="ARBA" id="ARBA00022801"/>
    </source>
</evidence>
<evidence type="ECO:0000313" key="6">
    <source>
        <dbReference type="EMBL" id="MBB2199839.1"/>
    </source>
</evidence>
<evidence type="ECO:0000259" key="3">
    <source>
        <dbReference type="Pfam" id="PF01156"/>
    </source>
</evidence>
<sequence>MIVARAIIIDTDPSPDDAVAFLMALASPDELEVLALTTVGGNVPLALTTRNALMALELAGRGDVPVYAGAAGPLVGALRTAEHVHGATGFDGYDLPPPSLTPAEGFAPDRIVDLVMARPRDSVTLCCLAPLTNIALAMLREPRLAGHLHGIVLMGGARTEGGNITPAAEYNIHVDPEAAARVFDSGVPITMIPLDCTHRALTTAARMARLRAIGTPLAEAFYHLLTFNKRFDARQGGTDGGPLHDPTVIAALLRPDLFSGRLAHVGIECQGTLTRGMTVIDWRSVTGRHPNALVLNRVDAEGYFDLVIERLSRFGIGSP</sequence>
<dbReference type="Proteomes" id="UP000561077">
    <property type="component" value="Unassembled WGS sequence"/>
</dbReference>
<dbReference type="EMBL" id="JABEQP010000034">
    <property type="protein sequence ID" value="MBB2199839.1"/>
    <property type="molecule type" value="Genomic_DNA"/>
</dbReference>
<evidence type="ECO:0000313" key="9">
    <source>
        <dbReference type="Proteomes" id="UP000561077"/>
    </source>
</evidence>
<evidence type="ECO:0000313" key="8">
    <source>
        <dbReference type="Proteomes" id="UP000540490"/>
    </source>
</evidence>
<dbReference type="CDD" id="cd02651">
    <property type="entry name" value="nuc_hydro_IU_UC_XIUA"/>
    <property type="match status" value="1"/>
</dbReference>
<dbReference type="Proteomes" id="UP000530320">
    <property type="component" value="Unassembled WGS sequence"/>
</dbReference>
<dbReference type="InterPro" id="IPR023186">
    <property type="entry name" value="IUNH"/>
</dbReference>
<keyword evidence="2" id="KW-0326">Glycosidase</keyword>
<dbReference type="Gene3D" id="3.90.245.10">
    <property type="entry name" value="Ribonucleoside hydrolase-like"/>
    <property type="match status" value="1"/>
</dbReference>
<reference evidence="7 8" key="1">
    <citation type="submission" date="2020-04" db="EMBL/GenBank/DDBJ databases">
        <title>Description of novel Gluconacetobacter.</title>
        <authorList>
            <person name="Sombolestani A."/>
        </authorList>
    </citation>
    <scope>NUCLEOTIDE SEQUENCE [LARGE SCALE GENOMIC DNA]</scope>
    <source>
        <strain evidence="5 8">LMG 1728</strain>
        <strain evidence="4 9">LMG 1731</strain>
        <strain evidence="6 7">LMG 22058</strain>
    </source>
</reference>
<dbReference type="GO" id="GO:0006152">
    <property type="term" value="P:purine nucleoside catabolic process"/>
    <property type="evidence" value="ECO:0007669"/>
    <property type="project" value="TreeGrafter"/>
</dbReference>
<dbReference type="EMBL" id="JABEQN010000020">
    <property type="protein sequence ID" value="MBB2194972.1"/>
    <property type="molecule type" value="Genomic_DNA"/>
</dbReference>
<dbReference type="Pfam" id="PF01156">
    <property type="entry name" value="IU_nuc_hydro"/>
    <property type="match status" value="1"/>
</dbReference>
<evidence type="ECO:0000256" key="2">
    <source>
        <dbReference type="ARBA" id="ARBA00023295"/>
    </source>
</evidence>
<evidence type="ECO:0000313" key="4">
    <source>
        <dbReference type="EMBL" id="MBB2165762.1"/>
    </source>
</evidence>
<dbReference type="PANTHER" id="PTHR12304:SF4">
    <property type="entry name" value="URIDINE NUCLEOSIDASE"/>
    <property type="match status" value="1"/>
</dbReference>
<dbReference type="GO" id="GO:0005829">
    <property type="term" value="C:cytosol"/>
    <property type="evidence" value="ECO:0007669"/>
    <property type="project" value="TreeGrafter"/>
</dbReference>
<evidence type="ECO:0000313" key="5">
    <source>
        <dbReference type="EMBL" id="MBB2194972.1"/>
    </source>
</evidence>
<organism evidence="4 9">
    <name type="scientific">Gluconacetobacter dulcium</name>
    <dbReference type="NCBI Taxonomy" id="2729096"/>
    <lineage>
        <taxon>Bacteria</taxon>
        <taxon>Pseudomonadati</taxon>
        <taxon>Pseudomonadota</taxon>
        <taxon>Alphaproteobacteria</taxon>
        <taxon>Acetobacterales</taxon>
        <taxon>Acetobacteraceae</taxon>
        <taxon>Gluconacetobacter</taxon>
    </lineage>
</organism>
<dbReference type="InterPro" id="IPR036452">
    <property type="entry name" value="Ribo_hydro-like"/>
</dbReference>
<proteinExistence type="predicted"/>
<keyword evidence="1 4" id="KW-0378">Hydrolase</keyword>
<comment type="caution">
    <text evidence="4">The sequence shown here is derived from an EMBL/GenBank/DDBJ whole genome shotgun (WGS) entry which is preliminary data.</text>
</comment>
<gene>
    <name evidence="5" type="ORF">HLH25_15275</name>
    <name evidence="4" type="ORF">HLH26_14710</name>
    <name evidence="6" type="ORF">HLH44_20840</name>
</gene>
<feature type="domain" description="Inosine/uridine-preferring nucleoside hydrolase" evidence="3">
    <location>
        <begin position="7"/>
        <end position="304"/>
    </location>
</feature>
<dbReference type="Proteomes" id="UP000540490">
    <property type="component" value="Unassembled WGS sequence"/>
</dbReference>
<accession>A0A7W4NTQ4</accession>
<dbReference type="InterPro" id="IPR001910">
    <property type="entry name" value="Inosine/uridine_hydrolase_dom"/>
</dbReference>
<evidence type="ECO:0000313" key="7">
    <source>
        <dbReference type="Proteomes" id="UP000530320"/>
    </source>
</evidence>
<dbReference type="EMBL" id="JABEQO010000020">
    <property type="protein sequence ID" value="MBB2165762.1"/>
    <property type="molecule type" value="Genomic_DNA"/>
</dbReference>